<gene>
    <name evidence="1" type="ORF">ET495_05120</name>
</gene>
<evidence type="ECO:0008006" key="3">
    <source>
        <dbReference type="Google" id="ProtNLM"/>
    </source>
</evidence>
<protein>
    <recommendedName>
        <fullName evidence="3">AbiEi antitoxin C-terminal domain-containing protein</fullName>
    </recommendedName>
</protein>
<name>A0A4P6EJE6_9MICO</name>
<sequence length="183" mass="18924">MEPVLVSELLAPHGPPPVYRPVDVGGPAAWFDLLRRGALRAVTDEVSVPALRRVTPQVRARAIASRVPAGHVVCDASAVWVHCGGRPPARLDVARRAGTRRLASDSAEIGGVLVTTPVRTAVDVAARLETEQAVELLLALAAAGTDLAAVGRRLEGRARVVGRPAARVALDAARRLAAGGAGA</sequence>
<accession>A0A4P6EJE6</accession>
<organism evidence="1 2">
    <name type="scientific">Xylanimonas allomyrinae</name>
    <dbReference type="NCBI Taxonomy" id="2509459"/>
    <lineage>
        <taxon>Bacteria</taxon>
        <taxon>Bacillati</taxon>
        <taxon>Actinomycetota</taxon>
        <taxon>Actinomycetes</taxon>
        <taxon>Micrococcales</taxon>
        <taxon>Promicromonosporaceae</taxon>
        <taxon>Xylanimonas</taxon>
    </lineage>
</organism>
<reference evidence="1 2" key="1">
    <citation type="submission" date="2019-01" db="EMBL/GenBank/DDBJ databases">
        <title>Genome sequencing of strain 2JSPR-7.</title>
        <authorList>
            <person name="Heo J."/>
            <person name="Kim S.-J."/>
            <person name="Kim J.-S."/>
            <person name="Hong S.-B."/>
            <person name="Kwon S.-W."/>
        </authorList>
    </citation>
    <scope>NUCLEOTIDE SEQUENCE [LARGE SCALE GENOMIC DNA]</scope>
    <source>
        <strain evidence="1 2">2JSPR-7</strain>
    </source>
</reference>
<evidence type="ECO:0000313" key="1">
    <source>
        <dbReference type="EMBL" id="QAY62740.1"/>
    </source>
</evidence>
<evidence type="ECO:0000313" key="2">
    <source>
        <dbReference type="Proteomes" id="UP000291758"/>
    </source>
</evidence>
<dbReference type="RefSeq" id="WP_129203164.1">
    <property type="nucleotide sequence ID" value="NZ_CP035495.1"/>
</dbReference>
<dbReference type="AlphaFoldDB" id="A0A4P6EJE6"/>
<dbReference type="OrthoDB" id="3254844at2"/>
<dbReference type="KEGG" id="xyl:ET495_05120"/>
<keyword evidence="2" id="KW-1185">Reference proteome</keyword>
<dbReference type="Proteomes" id="UP000291758">
    <property type="component" value="Chromosome"/>
</dbReference>
<proteinExistence type="predicted"/>
<dbReference type="EMBL" id="CP035495">
    <property type="protein sequence ID" value="QAY62740.1"/>
    <property type="molecule type" value="Genomic_DNA"/>
</dbReference>